<name>A0A7C9FGE4_OPUST</name>
<protein>
    <submittedName>
        <fullName evidence="1">Uncharacterized protein</fullName>
    </submittedName>
</protein>
<organism evidence="1">
    <name type="scientific">Opuntia streptacantha</name>
    <name type="common">Prickly pear cactus</name>
    <name type="synonym">Opuntia cardona</name>
    <dbReference type="NCBI Taxonomy" id="393608"/>
    <lineage>
        <taxon>Eukaryota</taxon>
        <taxon>Viridiplantae</taxon>
        <taxon>Streptophyta</taxon>
        <taxon>Embryophyta</taxon>
        <taxon>Tracheophyta</taxon>
        <taxon>Spermatophyta</taxon>
        <taxon>Magnoliopsida</taxon>
        <taxon>eudicotyledons</taxon>
        <taxon>Gunneridae</taxon>
        <taxon>Pentapetalae</taxon>
        <taxon>Caryophyllales</taxon>
        <taxon>Cactineae</taxon>
        <taxon>Cactaceae</taxon>
        <taxon>Opuntioideae</taxon>
        <taxon>Opuntia</taxon>
    </lineage>
</organism>
<accession>A0A7C9FGE4</accession>
<proteinExistence type="predicted"/>
<sequence>MAVAVVVGMTVVCWTCIGLGLRSSFTPLALDDDSPPTGDTLSSAPPKFWYACDPTWPSSASCCCIERPPKLVTTPSCSRPLFCPTHVGVGVYPPKNPSPQPPALPPKSAC</sequence>
<reference evidence="1" key="1">
    <citation type="journal article" date="2013" name="J. Plant Res.">
        <title>Effect of fungi and light on seed germination of three Opuntia species from semiarid lands of central Mexico.</title>
        <authorList>
            <person name="Delgado-Sanchez P."/>
            <person name="Jimenez-Bremont J.F."/>
            <person name="Guerrero-Gonzalez Mde L."/>
            <person name="Flores J."/>
        </authorList>
    </citation>
    <scope>NUCLEOTIDE SEQUENCE</scope>
    <source>
        <tissue evidence="1">Cladode</tissue>
    </source>
</reference>
<dbReference type="EMBL" id="GISG01270683">
    <property type="protein sequence ID" value="MBA4676329.1"/>
    <property type="molecule type" value="Transcribed_RNA"/>
</dbReference>
<reference evidence="1" key="2">
    <citation type="submission" date="2020-07" db="EMBL/GenBank/DDBJ databases">
        <authorList>
            <person name="Vera ALvarez R."/>
            <person name="Arias-Moreno D.M."/>
            <person name="Jimenez-Jacinto V."/>
            <person name="Jimenez-Bremont J.F."/>
            <person name="Swaminathan K."/>
            <person name="Moose S.P."/>
            <person name="Guerrero-Gonzalez M.L."/>
            <person name="Marino-Ramirez L."/>
            <person name="Landsman D."/>
            <person name="Rodriguez-Kessler M."/>
            <person name="Delgado-Sanchez P."/>
        </authorList>
    </citation>
    <scope>NUCLEOTIDE SEQUENCE</scope>
    <source>
        <tissue evidence="1">Cladode</tissue>
    </source>
</reference>
<dbReference type="AlphaFoldDB" id="A0A7C9FGE4"/>
<evidence type="ECO:0000313" key="1">
    <source>
        <dbReference type="EMBL" id="MBA4676329.1"/>
    </source>
</evidence>